<protein>
    <recommendedName>
        <fullName evidence="2">UPF0102 protein A2973_03180</fullName>
    </recommendedName>
</protein>
<dbReference type="InterPro" id="IPR003509">
    <property type="entry name" value="UPF0102_YraN-like"/>
</dbReference>
<dbReference type="Proteomes" id="UP000176409">
    <property type="component" value="Unassembled WGS sequence"/>
</dbReference>
<comment type="similarity">
    <text evidence="1 2">Belongs to the UPF0102 family.</text>
</comment>
<dbReference type="HAMAP" id="MF_00048">
    <property type="entry name" value="UPF0102"/>
    <property type="match status" value="1"/>
</dbReference>
<dbReference type="InterPro" id="IPR011335">
    <property type="entry name" value="Restrct_endonuc-II-like"/>
</dbReference>
<evidence type="ECO:0000256" key="1">
    <source>
        <dbReference type="ARBA" id="ARBA00006738"/>
    </source>
</evidence>
<evidence type="ECO:0000313" key="4">
    <source>
        <dbReference type="Proteomes" id="UP000176409"/>
    </source>
</evidence>
<dbReference type="GO" id="GO:0003676">
    <property type="term" value="F:nucleic acid binding"/>
    <property type="evidence" value="ECO:0007669"/>
    <property type="project" value="InterPro"/>
</dbReference>
<reference evidence="3 4" key="1">
    <citation type="journal article" date="2016" name="Nat. Commun.">
        <title>Thousands of microbial genomes shed light on interconnected biogeochemical processes in an aquifer system.</title>
        <authorList>
            <person name="Anantharaman K."/>
            <person name="Brown C.T."/>
            <person name="Hug L.A."/>
            <person name="Sharon I."/>
            <person name="Castelle C.J."/>
            <person name="Probst A.J."/>
            <person name="Thomas B.C."/>
            <person name="Singh A."/>
            <person name="Wilkins M.J."/>
            <person name="Karaoz U."/>
            <person name="Brodie E.L."/>
            <person name="Williams K.H."/>
            <person name="Hubbard S.S."/>
            <person name="Banfield J.F."/>
        </authorList>
    </citation>
    <scope>NUCLEOTIDE SEQUENCE [LARGE SCALE GENOMIC DNA]</scope>
</reference>
<organism evidence="3 4">
    <name type="scientific">Candidatus Gottesmanbacteria bacterium RIFCSPLOWO2_01_FULL_49_10</name>
    <dbReference type="NCBI Taxonomy" id="1798396"/>
    <lineage>
        <taxon>Bacteria</taxon>
        <taxon>Candidatus Gottesmaniibacteriota</taxon>
    </lineage>
</organism>
<accession>A0A1F6B022</accession>
<name>A0A1F6B022_9BACT</name>
<evidence type="ECO:0000256" key="2">
    <source>
        <dbReference type="HAMAP-Rule" id="MF_00048"/>
    </source>
</evidence>
<dbReference type="NCBIfam" id="NF009154">
    <property type="entry name" value="PRK12497.3-3"/>
    <property type="match status" value="1"/>
</dbReference>
<dbReference type="SUPFAM" id="SSF52980">
    <property type="entry name" value="Restriction endonuclease-like"/>
    <property type="match status" value="1"/>
</dbReference>
<dbReference type="CDD" id="cd20736">
    <property type="entry name" value="PoNe_Nuclease"/>
    <property type="match status" value="1"/>
</dbReference>
<dbReference type="InterPro" id="IPR011856">
    <property type="entry name" value="tRNA_endonuc-like_dom_sf"/>
</dbReference>
<evidence type="ECO:0000313" key="3">
    <source>
        <dbReference type="EMBL" id="OGG30271.1"/>
    </source>
</evidence>
<comment type="caution">
    <text evidence="3">The sequence shown here is derived from an EMBL/GenBank/DDBJ whole genome shotgun (WGS) entry which is preliminary data.</text>
</comment>
<dbReference type="AlphaFoldDB" id="A0A1F6B022"/>
<gene>
    <name evidence="3" type="ORF">A2973_03180</name>
</gene>
<dbReference type="Gene3D" id="3.40.1350.10">
    <property type="match status" value="1"/>
</dbReference>
<sequence>MKYVFRQDLHQPRKIDLRKKLLGKKGEDLACEFLTKHRYQIIARNFKARYGELDIIAVKDDTLVFVEVKTRIGRVFGLPEEAVTTRKLAEVKQTAAYYKLLHPELPESMQIDVIAIELDTDETLITFRHIPNVTM</sequence>
<dbReference type="EMBL" id="MFJZ01000027">
    <property type="protein sequence ID" value="OGG30271.1"/>
    <property type="molecule type" value="Genomic_DNA"/>
</dbReference>
<proteinExistence type="inferred from homology"/>
<dbReference type="PANTHER" id="PTHR34039:SF1">
    <property type="entry name" value="UPF0102 PROTEIN YRAN"/>
    <property type="match status" value="1"/>
</dbReference>
<dbReference type="PANTHER" id="PTHR34039">
    <property type="entry name" value="UPF0102 PROTEIN YRAN"/>
    <property type="match status" value="1"/>
</dbReference>
<dbReference type="STRING" id="1798396.A2973_03180"/>
<dbReference type="Pfam" id="PF02021">
    <property type="entry name" value="UPF0102"/>
    <property type="match status" value="1"/>
</dbReference>